<reference evidence="4" key="1">
    <citation type="journal article" date="2020" name="mSystems">
        <title>Genome- and Community-Level Interaction Insights into Carbon Utilization and Element Cycling Functions of Hydrothermarchaeota in Hydrothermal Sediment.</title>
        <authorList>
            <person name="Zhou Z."/>
            <person name="Liu Y."/>
            <person name="Xu W."/>
            <person name="Pan J."/>
            <person name="Luo Z.H."/>
            <person name="Li M."/>
        </authorList>
    </citation>
    <scope>NUCLEOTIDE SEQUENCE [LARGE SCALE GENOMIC DNA]</scope>
    <source>
        <strain evidence="4">HyVt-94</strain>
    </source>
</reference>
<feature type="active site" description="Proton donor" evidence="1">
    <location>
        <position position="133"/>
    </location>
</feature>
<dbReference type="AlphaFoldDB" id="A0A7C5M3M7"/>
<dbReference type="UniPathway" id="UPA00124"/>
<comment type="function">
    <text evidence="3">Catalyzes the epimerization of the C3' and C5'positions of dTDP-6-deoxy-D-xylo-4-hexulose, forming dTDP-6-deoxy-L-lyxo-4-hexulose.</text>
</comment>
<evidence type="ECO:0000256" key="1">
    <source>
        <dbReference type="PIRSR" id="PIRSR600888-1"/>
    </source>
</evidence>
<name>A0A7C5M3M7_UNCW3</name>
<dbReference type="Proteomes" id="UP000886014">
    <property type="component" value="Unassembled WGS sequence"/>
</dbReference>
<dbReference type="GO" id="GO:0019305">
    <property type="term" value="P:dTDP-rhamnose biosynthetic process"/>
    <property type="evidence" value="ECO:0007669"/>
    <property type="project" value="UniProtKB-UniRule"/>
</dbReference>
<evidence type="ECO:0000313" key="4">
    <source>
        <dbReference type="EMBL" id="HHF58514.1"/>
    </source>
</evidence>
<organism evidence="4">
    <name type="scientific">candidate division WOR-3 bacterium</name>
    <dbReference type="NCBI Taxonomy" id="2052148"/>
    <lineage>
        <taxon>Bacteria</taxon>
        <taxon>Bacteria division WOR-3</taxon>
    </lineage>
</organism>
<dbReference type="PANTHER" id="PTHR21047">
    <property type="entry name" value="DTDP-6-DEOXY-D-GLUCOSE-3,5 EPIMERASE"/>
    <property type="match status" value="1"/>
</dbReference>
<gene>
    <name evidence="4" type="primary">rfbC</name>
    <name evidence="4" type="ORF">ENL41_03720</name>
</gene>
<protein>
    <recommendedName>
        <fullName evidence="3">dTDP-4-dehydrorhamnose 3,5-epimerase</fullName>
        <ecNumber evidence="3">5.1.3.13</ecNumber>
    </recommendedName>
    <alternativeName>
        <fullName evidence="3">Thymidine diphospho-4-keto-rhamnose 3,5-epimerase</fullName>
    </alternativeName>
</protein>
<dbReference type="EC" id="5.1.3.13" evidence="3"/>
<dbReference type="SUPFAM" id="SSF51182">
    <property type="entry name" value="RmlC-like cupins"/>
    <property type="match status" value="1"/>
</dbReference>
<dbReference type="CDD" id="cd00438">
    <property type="entry name" value="cupin_RmlC"/>
    <property type="match status" value="1"/>
</dbReference>
<dbReference type="InterPro" id="IPR011051">
    <property type="entry name" value="RmlC_Cupin_sf"/>
</dbReference>
<comment type="subunit">
    <text evidence="3">Homodimer.</text>
</comment>
<feature type="active site" description="Proton acceptor" evidence="1">
    <location>
        <position position="63"/>
    </location>
</feature>
<dbReference type="PANTHER" id="PTHR21047:SF2">
    <property type="entry name" value="THYMIDINE DIPHOSPHO-4-KETO-RHAMNOSE 3,5-EPIMERASE"/>
    <property type="match status" value="1"/>
</dbReference>
<comment type="pathway">
    <text evidence="3">Carbohydrate biosynthesis; dTDP-L-rhamnose biosynthesis.</text>
</comment>
<dbReference type="Pfam" id="PF00908">
    <property type="entry name" value="dTDP_sugar_isom"/>
    <property type="match status" value="1"/>
</dbReference>
<comment type="caution">
    <text evidence="4">The sequence shown here is derived from an EMBL/GenBank/DDBJ whole genome shotgun (WGS) entry which is preliminary data.</text>
</comment>
<proteinExistence type="inferred from homology"/>
<dbReference type="InterPro" id="IPR000888">
    <property type="entry name" value="RmlC-like"/>
</dbReference>
<feature type="site" description="Participates in a stacking interaction with the thymidine ring of dTDP-4-oxo-6-deoxyglucose" evidence="2">
    <location>
        <position position="139"/>
    </location>
</feature>
<accession>A0A7C5M3M7</accession>
<sequence length="186" mass="21143">MPFEFKRLGIPEVILITPRVFNDERGFFKELYKVSDFSSFGIRKIFIQDNLSFSKYGVLRGLHYQSEPKAQGKLVSCLKGIVFDVAVDIRRGSPTYGKWVGIELSAKNHQMLYIPPGFAHGFVVLSNEALVLYKCTQEYAPEAGAGIIWNDPAISIRWPIQNPLLSPRDKKWPTLNEANNNFVYQG</sequence>
<dbReference type="GO" id="GO:0005829">
    <property type="term" value="C:cytosol"/>
    <property type="evidence" value="ECO:0007669"/>
    <property type="project" value="TreeGrafter"/>
</dbReference>
<keyword evidence="3 4" id="KW-0413">Isomerase</keyword>
<dbReference type="Gene3D" id="2.60.120.10">
    <property type="entry name" value="Jelly Rolls"/>
    <property type="match status" value="1"/>
</dbReference>
<evidence type="ECO:0000256" key="2">
    <source>
        <dbReference type="PIRSR" id="PIRSR600888-3"/>
    </source>
</evidence>
<evidence type="ECO:0000256" key="3">
    <source>
        <dbReference type="RuleBase" id="RU364069"/>
    </source>
</evidence>
<dbReference type="InterPro" id="IPR014710">
    <property type="entry name" value="RmlC-like_jellyroll"/>
</dbReference>
<comment type="catalytic activity">
    <reaction evidence="3">
        <text>dTDP-4-dehydro-6-deoxy-alpha-D-glucose = dTDP-4-dehydro-beta-L-rhamnose</text>
        <dbReference type="Rhea" id="RHEA:16969"/>
        <dbReference type="ChEBI" id="CHEBI:57649"/>
        <dbReference type="ChEBI" id="CHEBI:62830"/>
        <dbReference type="EC" id="5.1.3.13"/>
    </reaction>
</comment>
<dbReference type="GO" id="GO:0000271">
    <property type="term" value="P:polysaccharide biosynthetic process"/>
    <property type="evidence" value="ECO:0007669"/>
    <property type="project" value="TreeGrafter"/>
</dbReference>
<dbReference type="EMBL" id="DRTV01000262">
    <property type="protein sequence ID" value="HHF58514.1"/>
    <property type="molecule type" value="Genomic_DNA"/>
</dbReference>
<dbReference type="GO" id="GO:0008830">
    <property type="term" value="F:dTDP-4-dehydrorhamnose 3,5-epimerase activity"/>
    <property type="evidence" value="ECO:0007669"/>
    <property type="project" value="UniProtKB-UniRule"/>
</dbReference>
<comment type="similarity">
    <text evidence="3">Belongs to the dTDP-4-dehydrorhamnose 3,5-epimerase family.</text>
</comment>
<dbReference type="NCBIfam" id="TIGR01221">
    <property type="entry name" value="rmlC"/>
    <property type="match status" value="1"/>
</dbReference>